<dbReference type="NCBIfam" id="TIGR02216">
    <property type="entry name" value="phage_TIGR02216"/>
    <property type="match status" value="1"/>
</dbReference>
<reference evidence="1 2" key="1">
    <citation type="submission" date="2015-09" db="EMBL/GenBank/DDBJ databases">
        <authorList>
            <consortium name="Swine Surveillance"/>
        </authorList>
    </citation>
    <scope>NUCLEOTIDE SEQUENCE [LARGE SCALE GENOMIC DNA]</scope>
    <source>
        <strain evidence="1 2">CECT 8399</strain>
    </source>
</reference>
<evidence type="ECO:0000313" key="2">
    <source>
        <dbReference type="Proteomes" id="UP000051326"/>
    </source>
</evidence>
<accession>A0A0N7M4Z4</accession>
<sequence>MSGLDWPALMRAGMAGLKLLPRDFWQLTPAELRLMLGEAAAPQPLSRHRLAALMQNFPDAPSPANKETKDD</sequence>
<dbReference type="Proteomes" id="UP000051326">
    <property type="component" value="Unassembled WGS sequence"/>
</dbReference>
<gene>
    <name evidence="1" type="ORF">PHA8399_03142</name>
</gene>
<organism evidence="1 2">
    <name type="scientific">Leisingera aquaemixtae</name>
    <dbReference type="NCBI Taxonomy" id="1396826"/>
    <lineage>
        <taxon>Bacteria</taxon>
        <taxon>Pseudomonadati</taxon>
        <taxon>Pseudomonadota</taxon>
        <taxon>Alphaproteobacteria</taxon>
        <taxon>Rhodobacterales</taxon>
        <taxon>Roseobacteraceae</taxon>
        <taxon>Leisingera</taxon>
    </lineage>
</organism>
<protein>
    <recommendedName>
        <fullName evidence="3">Phage tail assembly chaperone</fullName>
    </recommendedName>
</protein>
<dbReference type="EMBL" id="CYSR01000030">
    <property type="protein sequence ID" value="CUI01002.1"/>
    <property type="molecule type" value="Genomic_DNA"/>
</dbReference>
<evidence type="ECO:0000313" key="1">
    <source>
        <dbReference type="EMBL" id="CUI01002.1"/>
    </source>
</evidence>
<dbReference type="STRING" id="1396826.PHA8399_03142"/>
<dbReference type="RefSeq" id="WP_058287034.1">
    <property type="nucleotide sequence ID" value="NZ_CYSR01000030.1"/>
</dbReference>
<dbReference type="InterPro" id="IPR019056">
    <property type="entry name" value="Phage_TAC_6"/>
</dbReference>
<dbReference type="AlphaFoldDB" id="A0A0N7M4Z4"/>
<dbReference type="InterPro" id="IPR011739">
    <property type="entry name" value="GTA_rcc01693"/>
</dbReference>
<evidence type="ECO:0008006" key="3">
    <source>
        <dbReference type="Google" id="ProtNLM"/>
    </source>
</evidence>
<proteinExistence type="predicted"/>
<dbReference type="Pfam" id="PF09550">
    <property type="entry name" value="Phage_TAC_6"/>
    <property type="match status" value="1"/>
</dbReference>
<name>A0A0N7M4Z4_9RHOB</name>